<dbReference type="GeneID" id="64961298"/>
<dbReference type="Proteomes" id="UP000661280">
    <property type="component" value="Chromosome 5"/>
</dbReference>
<dbReference type="RefSeq" id="XP_041543739.1">
    <property type="nucleotide sequence ID" value="XM_041690123.1"/>
</dbReference>
<protein>
    <submittedName>
        <fullName evidence="1">Uncharacterized protein</fullName>
    </submittedName>
</protein>
<keyword evidence="2" id="KW-1185">Reference proteome</keyword>
<evidence type="ECO:0000313" key="1">
    <source>
        <dbReference type="EMBL" id="BCR99976.1"/>
    </source>
</evidence>
<sequence length="193" mass="21956">MRAHLGSSGHIYNPYLFESSYDDHYRIRIKLRRYSLNVQDRSKTKTEDLQYGLPKATCCLLSTSLWRFSALGPVRGEGEGECDLRSHRTTSQFQAQHCECPAESSRSYIGKTFVAVLGEDSVQDVKAAANSVVVDNEIVEWDCQDYVLEVLDKLEDEFVLNGDDEDYLLRRVLLWLGLLFLVTKPVSCTLIHG</sequence>
<evidence type="ECO:0000313" key="2">
    <source>
        <dbReference type="Proteomes" id="UP000661280"/>
    </source>
</evidence>
<accession>A0A7R7WBM7</accession>
<dbReference type="AlphaFoldDB" id="A0A7R7WBM7"/>
<dbReference type="EMBL" id="AP024429">
    <property type="protein sequence ID" value="BCR99976.1"/>
    <property type="molecule type" value="Genomic_DNA"/>
</dbReference>
<reference evidence="1" key="1">
    <citation type="submission" date="2021-01" db="EMBL/GenBank/DDBJ databases">
        <authorList>
            <consortium name="Aspergillus luchuensis mut. kawachii IFO 4304 genome sequencing consortium"/>
            <person name="Kazuki M."/>
            <person name="Futagami T."/>
        </authorList>
    </citation>
    <scope>NUCLEOTIDE SEQUENCE</scope>
    <source>
        <strain evidence="1">IFO 4308</strain>
    </source>
</reference>
<proteinExistence type="predicted"/>
<dbReference type="OrthoDB" id="37659at2759"/>
<gene>
    <name evidence="1" type="ORF">AKAW2_50318A</name>
</gene>
<reference evidence="1" key="2">
    <citation type="submission" date="2021-02" db="EMBL/GenBank/DDBJ databases">
        <title>Aspergillus luchuensis mut. kawachii IFO 4304 genome sequence.</title>
        <authorList>
            <person name="Mori K."/>
            <person name="Kadooka C."/>
            <person name="Goto M."/>
            <person name="Futagami T."/>
        </authorList>
    </citation>
    <scope>NUCLEOTIDE SEQUENCE</scope>
    <source>
        <strain evidence="1">IFO 4308</strain>
    </source>
</reference>
<dbReference type="KEGG" id="aluc:AKAW2_50318A"/>
<organism evidence="1 2">
    <name type="scientific">Aspergillus kawachii</name>
    <name type="common">White koji mold</name>
    <name type="synonym">Aspergillus awamori var. kawachi</name>
    <dbReference type="NCBI Taxonomy" id="1069201"/>
    <lineage>
        <taxon>Eukaryota</taxon>
        <taxon>Fungi</taxon>
        <taxon>Dikarya</taxon>
        <taxon>Ascomycota</taxon>
        <taxon>Pezizomycotina</taxon>
        <taxon>Eurotiomycetes</taxon>
        <taxon>Eurotiomycetidae</taxon>
        <taxon>Eurotiales</taxon>
        <taxon>Aspergillaceae</taxon>
        <taxon>Aspergillus</taxon>
        <taxon>Aspergillus subgen. Circumdati</taxon>
    </lineage>
</organism>
<name>A0A7R7WBM7_ASPKA</name>